<sequence>MALRVAVTGPTGEIGISTIETLEGHPDVAEIVGMARRPFDPAAHGWRKTVYRQGDILDRAAVDELVADVDVVVHLAFIIMGSRSESARVNLAGTRNVFAATVAAERPRRLVYASSVAAYGYHADNPTPITEDVPTRGTPQHYYSEQKAECEAALREITAGSDLEVYVLRPCIVAGPKAPALAEAMPWNRLPAGIRRLTRAFPLLKPLCPDPGTPLQLVHHDDVASALALAVTTDTAPPGAYNIAGDGFLSLSEVVEALGARAVPVPHVAAVATSEVLARVPFVPSALEWLHAGRASALMDTDRARSQLGWRPKYSAAETLSTLAGTVR</sequence>
<dbReference type="OrthoDB" id="9795501at2"/>
<comment type="caution">
    <text evidence="2">The sequence shown here is derived from an EMBL/GenBank/DDBJ whole genome shotgun (WGS) entry which is preliminary data.</text>
</comment>
<organism evidence="2 3">
    <name type="scientific">Mycolicibacterium grossiae</name>
    <dbReference type="NCBI Taxonomy" id="1552759"/>
    <lineage>
        <taxon>Bacteria</taxon>
        <taxon>Bacillati</taxon>
        <taxon>Actinomycetota</taxon>
        <taxon>Actinomycetes</taxon>
        <taxon>Mycobacteriales</taxon>
        <taxon>Mycobacteriaceae</taxon>
        <taxon>Mycolicibacterium</taxon>
    </lineage>
</organism>
<accession>A0A1E8Q4G4</accession>
<dbReference type="InterPro" id="IPR050177">
    <property type="entry name" value="Lipid_A_modif_metabolic_enz"/>
</dbReference>
<evidence type="ECO:0000259" key="1">
    <source>
        <dbReference type="Pfam" id="PF01370"/>
    </source>
</evidence>
<gene>
    <name evidence="2" type="ORF">BEL07_15020</name>
</gene>
<dbReference type="Proteomes" id="UP000178953">
    <property type="component" value="Unassembled WGS sequence"/>
</dbReference>
<reference evidence="2 3" key="1">
    <citation type="submission" date="2016-09" db="EMBL/GenBank/DDBJ databases">
        <title>genome sequence of Mycobacterium sp. 739 SCH.</title>
        <authorList>
            <person name="Greninger A.L."/>
            <person name="Qin X."/>
            <person name="Jerome K."/>
            <person name="Vora S."/>
            <person name="Quinn K."/>
        </authorList>
    </citation>
    <scope>NUCLEOTIDE SEQUENCE [LARGE SCALE GENOMIC DNA]</scope>
    <source>
        <strain evidence="2 3">SCH</strain>
    </source>
</reference>
<dbReference type="InterPro" id="IPR001509">
    <property type="entry name" value="Epimerase_deHydtase"/>
</dbReference>
<dbReference type="AlphaFoldDB" id="A0A1E8Q4G4"/>
<dbReference type="PANTHER" id="PTHR43245">
    <property type="entry name" value="BIFUNCTIONAL POLYMYXIN RESISTANCE PROTEIN ARNA"/>
    <property type="match status" value="1"/>
</dbReference>
<name>A0A1E8Q4G4_9MYCO</name>
<dbReference type="RefSeq" id="WP_070353915.1">
    <property type="nucleotide sequence ID" value="NZ_CP043474.1"/>
</dbReference>
<feature type="domain" description="NAD-dependent epimerase/dehydratase" evidence="1">
    <location>
        <begin position="5"/>
        <end position="244"/>
    </location>
</feature>
<dbReference type="Gene3D" id="3.40.50.720">
    <property type="entry name" value="NAD(P)-binding Rossmann-like Domain"/>
    <property type="match status" value="1"/>
</dbReference>
<evidence type="ECO:0000313" key="3">
    <source>
        <dbReference type="Proteomes" id="UP000178953"/>
    </source>
</evidence>
<dbReference type="InterPro" id="IPR036291">
    <property type="entry name" value="NAD(P)-bd_dom_sf"/>
</dbReference>
<protein>
    <submittedName>
        <fullName evidence="2">Epimerase</fullName>
    </submittedName>
</protein>
<proteinExistence type="predicted"/>
<dbReference type="Pfam" id="PF01370">
    <property type="entry name" value="Epimerase"/>
    <property type="match status" value="1"/>
</dbReference>
<evidence type="ECO:0000313" key="2">
    <source>
        <dbReference type="EMBL" id="OFJ52920.1"/>
    </source>
</evidence>
<keyword evidence="3" id="KW-1185">Reference proteome</keyword>
<dbReference type="SUPFAM" id="SSF51735">
    <property type="entry name" value="NAD(P)-binding Rossmann-fold domains"/>
    <property type="match status" value="1"/>
</dbReference>
<dbReference type="EMBL" id="MCHX01000032">
    <property type="protein sequence ID" value="OFJ52920.1"/>
    <property type="molecule type" value="Genomic_DNA"/>
</dbReference>